<evidence type="ECO:0000256" key="1">
    <source>
        <dbReference type="SAM" id="MobiDB-lite"/>
    </source>
</evidence>
<protein>
    <submittedName>
        <fullName evidence="2">Uncharacterized protein</fullName>
    </submittedName>
</protein>
<feature type="compositionally biased region" description="Basic and acidic residues" evidence="1">
    <location>
        <begin position="104"/>
        <end position="120"/>
    </location>
</feature>
<reference evidence="2 3" key="1">
    <citation type="submission" date="2016-07" db="EMBL/GenBank/DDBJ databases">
        <title>Pervasive Adenine N6-methylation of Active Genes in Fungi.</title>
        <authorList>
            <consortium name="DOE Joint Genome Institute"/>
            <person name="Mondo S.J."/>
            <person name="Dannebaum R.O."/>
            <person name="Kuo R.C."/>
            <person name="Labutti K."/>
            <person name="Haridas S."/>
            <person name="Kuo A."/>
            <person name="Salamov A."/>
            <person name="Ahrendt S.R."/>
            <person name="Lipzen A."/>
            <person name="Sullivan W."/>
            <person name="Andreopoulos W.B."/>
            <person name="Clum A."/>
            <person name="Lindquist E."/>
            <person name="Daum C."/>
            <person name="Ramamoorthy G.K."/>
            <person name="Gryganskyi A."/>
            <person name="Culley D."/>
            <person name="Magnuson J.K."/>
            <person name="James T.Y."/>
            <person name="O'Malley M.A."/>
            <person name="Stajich J.E."/>
            <person name="Spatafora J.W."/>
            <person name="Visel A."/>
            <person name="Grigoriev I.V."/>
        </authorList>
    </citation>
    <scope>NUCLEOTIDE SEQUENCE [LARGE SCALE GENOMIC DNA]</scope>
    <source>
        <strain evidence="2 3">62-1032</strain>
    </source>
</reference>
<feature type="compositionally biased region" description="Polar residues" evidence="1">
    <location>
        <begin position="57"/>
        <end position="66"/>
    </location>
</feature>
<proteinExistence type="predicted"/>
<name>A0A1Y2F8L6_9BASI</name>
<feature type="region of interest" description="Disordered" evidence="1">
    <location>
        <begin position="275"/>
        <end position="369"/>
    </location>
</feature>
<dbReference type="Proteomes" id="UP000193467">
    <property type="component" value="Unassembled WGS sequence"/>
</dbReference>
<evidence type="ECO:0000313" key="2">
    <source>
        <dbReference type="EMBL" id="ORY80213.1"/>
    </source>
</evidence>
<feature type="region of interest" description="Disordered" evidence="1">
    <location>
        <begin position="225"/>
        <end position="260"/>
    </location>
</feature>
<feature type="region of interest" description="Disordered" evidence="1">
    <location>
        <begin position="25"/>
        <end position="193"/>
    </location>
</feature>
<keyword evidence="3" id="KW-1185">Reference proteome</keyword>
<dbReference type="InParanoid" id="A0A1Y2F8L6"/>
<dbReference type="AlphaFoldDB" id="A0A1Y2F8L6"/>
<feature type="compositionally biased region" description="Acidic residues" evidence="1">
    <location>
        <begin position="303"/>
        <end position="316"/>
    </location>
</feature>
<evidence type="ECO:0000313" key="3">
    <source>
        <dbReference type="Proteomes" id="UP000193467"/>
    </source>
</evidence>
<comment type="caution">
    <text evidence="2">The sequence shown here is derived from an EMBL/GenBank/DDBJ whole genome shotgun (WGS) entry which is preliminary data.</text>
</comment>
<sequence>MYDEERPDLEWDEEVERGQLVAAQAHAQGISSQQQELINPRERAIRPLPKRQRLSEQELSGTISQEQGGGGGVDKKQRQPNEDEQQDEGGLVVPASASAASREPALEYRTAADDDYHDQRGGTASNHPSKARDEDETATKTSLDSSRPEDFDDDDRCRHLDDSPPTSPATSRAGRSFKEDDEPEEELQRSPDYFALFGSEGQEIRRSLRHASTFSAAGLCGGLGLAGLHPSLIPPAERRAGRASGSARAGGAAGDDEVDEDGYALVERAYTSDHGGRLVPVARVGGNNKKKRKIPGVSVGTGGDDDDRTFDAEDGPEPTTVIGPDYNGRAPGIRSDFGSDPPTSKGDSRSRSRLGADERERMTDIVELR</sequence>
<gene>
    <name evidence="2" type="ORF">BCR35DRAFT_91624</name>
</gene>
<organism evidence="2 3">
    <name type="scientific">Leucosporidium creatinivorum</name>
    <dbReference type="NCBI Taxonomy" id="106004"/>
    <lineage>
        <taxon>Eukaryota</taxon>
        <taxon>Fungi</taxon>
        <taxon>Dikarya</taxon>
        <taxon>Basidiomycota</taxon>
        <taxon>Pucciniomycotina</taxon>
        <taxon>Microbotryomycetes</taxon>
        <taxon>Leucosporidiales</taxon>
        <taxon>Leucosporidium</taxon>
    </lineage>
</organism>
<feature type="compositionally biased region" description="Basic and acidic residues" evidence="1">
    <location>
        <begin position="346"/>
        <end position="369"/>
    </location>
</feature>
<dbReference type="EMBL" id="MCGR01000025">
    <property type="protein sequence ID" value="ORY80213.1"/>
    <property type="molecule type" value="Genomic_DNA"/>
</dbReference>
<accession>A0A1Y2F8L6</accession>